<evidence type="ECO:0000259" key="1">
    <source>
        <dbReference type="PROSITE" id="PS50191"/>
    </source>
</evidence>
<dbReference type="GO" id="GO:1902936">
    <property type="term" value="F:phosphatidylinositol bisphosphate binding"/>
    <property type="evidence" value="ECO:0007669"/>
    <property type="project" value="TreeGrafter"/>
</dbReference>
<organism evidence="2 3">
    <name type="scientific">Phyllotreta striolata</name>
    <name type="common">Striped flea beetle</name>
    <name type="synonym">Crioceris striolata</name>
    <dbReference type="NCBI Taxonomy" id="444603"/>
    <lineage>
        <taxon>Eukaryota</taxon>
        <taxon>Metazoa</taxon>
        <taxon>Ecdysozoa</taxon>
        <taxon>Arthropoda</taxon>
        <taxon>Hexapoda</taxon>
        <taxon>Insecta</taxon>
        <taxon>Pterygota</taxon>
        <taxon>Neoptera</taxon>
        <taxon>Endopterygota</taxon>
        <taxon>Coleoptera</taxon>
        <taxon>Polyphaga</taxon>
        <taxon>Cucujiformia</taxon>
        <taxon>Chrysomeloidea</taxon>
        <taxon>Chrysomelidae</taxon>
        <taxon>Galerucinae</taxon>
        <taxon>Alticini</taxon>
        <taxon>Phyllotreta</taxon>
    </lineage>
</organism>
<sequence length="329" mass="37999">MQHEGNTERKSSMGIRIETDQDGVPFIQLGSYCLRLDLEELSDRDKEKALTELNETPENVQYALAKLRELISNEPNLRVPVDVDEFLVKFLRPCKFAPETAFKIMRRYYRFKTKHPKYGVRITPNSVRHVFDTEVFKILPTRSPDGSRIFIMNIGAKWDPKKVTLEDMFKAVMVTMEIAMLEPKTQMGGAHVVLNMEGLSMVHFYQFSPFTAKLIADWVQECVAVRLRGIHIVNQPYIFNMLYAIFKPFLGEKLRKLIFFHGTNRKSLLERISADCLPEKFGGNANIPNYPGSLFSDMLFYYEHDFEVYNTYGYAIAEKPSIDSNSTSS</sequence>
<dbReference type="SMART" id="SM01100">
    <property type="entry name" value="CRAL_TRIO_N"/>
    <property type="match status" value="1"/>
</dbReference>
<dbReference type="PANTHER" id="PTHR10174">
    <property type="entry name" value="ALPHA-TOCOPHEROL TRANSFER PROTEIN-RELATED"/>
    <property type="match status" value="1"/>
</dbReference>
<accession>A0A9N9TWU8</accession>
<dbReference type="Gene3D" id="3.40.525.10">
    <property type="entry name" value="CRAL-TRIO lipid binding domain"/>
    <property type="match status" value="1"/>
</dbReference>
<dbReference type="SMART" id="SM00516">
    <property type="entry name" value="SEC14"/>
    <property type="match status" value="1"/>
</dbReference>
<dbReference type="PANTHER" id="PTHR10174:SF220">
    <property type="entry name" value="LD41874P"/>
    <property type="match status" value="1"/>
</dbReference>
<dbReference type="InterPro" id="IPR011074">
    <property type="entry name" value="CRAL/TRIO_N_dom"/>
</dbReference>
<dbReference type="PROSITE" id="PS50191">
    <property type="entry name" value="CRAL_TRIO"/>
    <property type="match status" value="1"/>
</dbReference>
<protein>
    <recommendedName>
        <fullName evidence="1">CRAL-TRIO domain-containing protein</fullName>
    </recommendedName>
</protein>
<evidence type="ECO:0000313" key="3">
    <source>
        <dbReference type="Proteomes" id="UP001153712"/>
    </source>
</evidence>
<name>A0A9N9TWU8_PHYSR</name>
<dbReference type="Gene3D" id="1.20.5.1200">
    <property type="entry name" value="Alpha-tocopherol transfer"/>
    <property type="match status" value="1"/>
</dbReference>
<gene>
    <name evidence="2" type="ORF">PHYEVI_LOCUS10636</name>
</gene>
<feature type="domain" description="CRAL-TRIO" evidence="1">
    <location>
        <begin position="138"/>
        <end position="289"/>
    </location>
</feature>
<dbReference type="Proteomes" id="UP001153712">
    <property type="component" value="Chromosome 8"/>
</dbReference>
<dbReference type="Gene3D" id="1.10.8.20">
    <property type="entry name" value="N-terminal domain of phosphatidylinositol transfer protein sec14p"/>
    <property type="match status" value="1"/>
</dbReference>
<keyword evidence="3" id="KW-1185">Reference proteome</keyword>
<dbReference type="InterPro" id="IPR036273">
    <property type="entry name" value="CRAL/TRIO_N_dom_sf"/>
</dbReference>
<dbReference type="InterPro" id="IPR036865">
    <property type="entry name" value="CRAL-TRIO_dom_sf"/>
</dbReference>
<dbReference type="SUPFAM" id="SSF52087">
    <property type="entry name" value="CRAL/TRIO domain"/>
    <property type="match status" value="1"/>
</dbReference>
<dbReference type="SUPFAM" id="SSF46938">
    <property type="entry name" value="CRAL/TRIO N-terminal domain"/>
    <property type="match status" value="1"/>
</dbReference>
<dbReference type="Pfam" id="PF00650">
    <property type="entry name" value="CRAL_TRIO"/>
    <property type="match status" value="1"/>
</dbReference>
<evidence type="ECO:0000313" key="2">
    <source>
        <dbReference type="EMBL" id="CAG9864380.1"/>
    </source>
</evidence>
<dbReference type="PRINTS" id="PR00180">
    <property type="entry name" value="CRETINALDHBP"/>
</dbReference>
<dbReference type="CDD" id="cd00170">
    <property type="entry name" value="SEC14"/>
    <property type="match status" value="1"/>
</dbReference>
<dbReference type="GO" id="GO:0016020">
    <property type="term" value="C:membrane"/>
    <property type="evidence" value="ECO:0007669"/>
    <property type="project" value="TreeGrafter"/>
</dbReference>
<reference evidence="2" key="1">
    <citation type="submission" date="2022-01" db="EMBL/GenBank/DDBJ databases">
        <authorList>
            <person name="King R."/>
        </authorList>
    </citation>
    <scope>NUCLEOTIDE SEQUENCE</scope>
</reference>
<dbReference type="InterPro" id="IPR001251">
    <property type="entry name" value="CRAL-TRIO_dom"/>
</dbReference>
<proteinExistence type="predicted"/>
<dbReference type="EMBL" id="OU900101">
    <property type="protein sequence ID" value="CAG9864380.1"/>
    <property type="molecule type" value="Genomic_DNA"/>
</dbReference>
<dbReference type="AlphaFoldDB" id="A0A9N9TWU8"/>
<dbReference type="OrthoDB" id="75724at2759"/>